<dbReference type="AlphaFoldDB" id="A0AAC9HIQ6"/>
<dbReference type="EMBL" id="VCDX01000006">
    <property type="protein sequence ID" value="TYL12800.1"/>
    <property type="molecule type" value="Genomic_DNA"/>
</dbReference>
<dbReference type="Proteomes" id="UP000094598">
    <property type="component" value="Chromosome"/>
</dbReference>
<evidence type="ECO:0000313" key="1">
    <source>
        <dbReference type="EMBL" id="AOQ24697.1"/>
    </source>
</evidence>
<dbReference type="EMBL" id="CP017019">
    <property type="protein sequence ID" value="AOQ24697.1"/>
    <property type="molecule type" value="Genomic_DNA"/>
</dbReference>
<evidence type="ECO:0000313" key="3">
    <source>
        <dbReference type="Proteomes" id="UP000094598"/>
    </source>
</evidence>
<accession>A0AAC9HIQ6</accession>
<dbReference type="Proteomes" id="UP000322283">
    <property type="component" value="Unassembled WGS sequence"/>
</dbReference>
<keyword evidence="4" id="KW-1185">Reference proteome</keyword>
<dbReference type="RefSeq" id="WP_069590488.1">
    <property type="nucleotide sequence ID" value="NZ_CP017019.1"/>
</dbReference>
<organism evidence="1 3">
    <name type="scientific">Neomoorella thermoacetica</name>
    <name type="common">Clostridium thermoaceticum</name>
    <dbReference type="NCBI Taxonomy" id="1525"/>
    <lineage>
        <taxon>Bacteria</taxon>
        <taxon>Bacillati</taxon>
        <taxon>Bacillota</taxon>
        <taxon>Clostridia</taxon>
        <taxon>Neomoorellales</taxon>
        <taxon>Neomoorellaceae</taxon>
        <taxon>Neomoorella</taxon>
    </lineage>
</organism>
<evidence type="ECO:0000313" key="2">
    <source>
        <dbReference type="EMBL" id="TYL12800.1"/>
    </source>
</evidence>
<sequence>MALFYNDQLGPFNGFTQVKGSSTDVKRTHTKLIVSEGAVPAEKWLVDPRLKRLFKYQFGGTGSVVIPKGRIVALATNGGPNDDGVFIGYSSRKKFNALTIANGGKDVQDIDKDGNAYVRKANVAIGVAPTNIFEQLADDTADVLPLIIRSDVYIEVPYFTNKEDAEAVHWGSAYGILRAGDLVCSDENGRFVKFEVYPTKSETLNASADANGQAVVHVGLPIKPQTNVTVVNAANETVNVDEVVFASGEIHLSGLTASEVTQVTVTYISAIPNDPTHVVGQVYAVDTNLPPEGWLQWAEWGLTDQQLMFDYDRTGFRPEDMTDNGYPFDPAYVDALAKMMGPQGKGIPGLTNGSNIETTITDEVIGNIQPNIAAGTVHNFRLLHVPAVEGSLEVKINGVVVTPEYVDYTSGLVIIKTPQSYSMAVPVTASYKATGQIPGLPTNWDYKGSIGAVRIMLKL</sequence>
<reference evidence="2 4" key="2">
    <citation type="submission" date="2019-05" db="EMBL/GenBank/DDBJ databases">
        <title>Genome sequence of Moorella thermoacetica ATCC 33924.</title>
        <authorList>
            <person name="Poehlein A."/>
            <person name="Bengelsdorf F.R."/>
            <person name="Duerre P."/>
            <person name="Daniel R."/>
        </authorList>
    </citation>
    <scope>NUCLEOTIDE SEQUENCE [LARGE SCALE GENOMIC DNA]</scope>
    <source>
        <strain evidence="2 4">ATCC 33924</strain>
    </source>
</reference>
<reference evidence="1 3" key="1">
    <citation type="submission" date="2016-08" db="EMBL/GenBank/DDBJ databases">
        <title>Moorella thermoacetica DSM 103132.</title>
        <authorList>
            <person name="Jendresen C.B."/>
            <person name="Redl S.M."/>
            <person name="Jensen T.O."/>
            <person name="Nielsen A.T."/>
        </authorList>
    </citation>
    <scope>NUCLEOTIDE SEQUENCE [LARGE SCALE GENOMIC DNA]</scope>
    <source>
        <strain evidence="1 3">DSM 103132</strain>
    </source>
</reference>
<evidence type="ECO:0000313" key="4">
    <source>
        <dbReference type="Proteomes" id="UP000322283"/>
    </source>
</evidence>
<protein>
    <submittedName>
        <fullName evidence="1">Uncharacterized protein</fullName>
    </submittedName>
</protein>
<proteinExistence type="predicted"/>
<name>A0AAC9HIQ6_NEOTH</name>
<gene>
    <name evidence="1" type="ORF">Maut_02269</name>
    <name evidence="2" type="ORF">MTAT_20420</name>
</gene>